<dbReference type="OrthoDB" id="5813107at2759"/>
<keyword evidence="2" id="KW-1185">Reference proteome</keyword>
<dbReference type="EMBL" id="UYRT01103224">
    <property type="protein sequence ID" value="VDN43574.1"/>
    <property type="molecule type" value="Genomic_DNA"/>
</dbReference>
<accession>A0A183EVI0</accession>
<dbReference type="Proteomes" id="UP000271098">
    <property type="component" value="Unassembled WGS sequence"/>
</dbReference>
<organism evidence="3">
    <name type="scientific">Gongylonema pulchrum</name>
    <dbReference type="NCBI Taxonomy" id="637853"/>
    <lineage>
        <taxon>Eukaryota</taxon>
        <taxon>Metazoa</taxon>
        <taxon>Ecdysozoa</taxon>
        <taxon>Nematoda</taxon>
        <taxon>Chromadorea</taxon>
        <taxon>Rhabditida</taxon>
        <taxon>Spirurina</taxon>
        <taxon>Spiruromorpha</taxon>
        <taxon>Spiruroidea</taxon>
        <taxon>Gongylonematidae</taxon>
        <taxon>Gongylonema</taxon>
    </lineage>
</organism>
<evidence type="ECO:0000313" key="3">
    <source>
        <dbReference type="WBParaSite" id="GPUH_0002500101-mRNA-1"/>
    </source>
</evidence>
<reference evidence="3" key="1">
    <citation type="submission" date="2016-06" db="UniProtKB">
        <authorList>
            <consortium name="WormBaseParasite"/>
        </authorList>
    </citation>
    <scope>IDENTIFICATION</scope>
</reference>
<dbReference type="WBParaSite" id="GPUH_0002500101-mRNA-1">
    <property type="protein sequence ID" value="GPUH_0002500101-mRNA-1"/>
    <property type="gene ID" value="GPUH_0002500101"/>
</dbReference>
<evidence type="ECO:0000313" key="1">
    <source>
        <dbReference type="EMBL" id="VDN43574.1"/>
    </source>
</evidence>
<name>A0A183EVI0_9BILA</name>
<sequence>MTYDTTIRSILKHSRDNVPIPETLSKLLTDEKLQTLKIEKTGDDDDGSDQSVFVMLFELATIHPSLAIDMLKGFSTSKRVSRFTVSFALVEVIRNHPNFTRRKIASMFLVVRAIVNYADIFRETVPLLTEISQSVFEGLYIFCSLLYTFS</sequence>
<reference evidence="1 2" key="2">
    <citation type="submission" date="2018-11" db="EMBL/GenBank/DDBJ databases">
        <authorList>
            <consortium name="Pathogen Informatics"/>
        </authorList>
    </citation>
    <scope>NUCLEOTIDE SEQUENCE [LARGE SCALE GENOMIC DNA]</scope>
</reference>
<proteinExistence type="predicted"/>
<protein>
    <submittedName>
        <fullName evidence="3">CCR4-NOT transcription complex subunit 11</fullName>
    </submittedName>
</protein>
<dbReference type="AlphaFoldDB" id="A0A183EVI0"/>
<gene>
    <name evidence="1" type="ORF">GPUH_LOCUS24970</name>
</gene>
<evidence type="ECO:0000313" key="2">
    <source>
        <dbReference type="Proteomes" id="UP000271098"/>
    </source>
</evidence>